<accession>A0A1I7AG56</accession>
<name>A0A1I7AG56_9GAMM</name>
<reference evidence="1 2" key="1">
    <citation type="submission" date="2016-10" db="EMBL/GenBank/DDBJ databases">
        <authorList>
            <person name="de Groot N.N."/>
        </authorList>
    </citation>
    <scope>NUCLEOTIDE SEQUENCE [LARGE SCALE GENOMIC DNA]</scope>
    <source>
        <strain evidence="1 2">CGMCC 1.6493</strain>
    </source>
</reference>
<dbReference type="AlphaFoldDB" id="A0A1I7AG56"/>
<evidence type="ECO:0000313" key="2">
    <source>
        <dbReference type="Proteomes" id="UP000199594"/>
    </source>
</evidence>
<dbReference type="EMBL" id="FPAQ01000017">
    <property type="protein sequence ID" value="SFT73873.1"/>
    <property type="molecule type" value="Genomic_DNA"/>
</dbReference>
<protein>
    <submittedName>
        <fullName evidence="1">Phage major capsid protein E</fullName>
    </submittedName>
</protein>
<dbReference type="OrthoDB" id="572526at2"/>
<dbReference type="Proteomes" id="UP000199594">
    <property type="component" value="Unassembled WGS sequence"/>
</dbReference>
<evidence type="ECO:0000313" key="1">
    <source>
        <dbReference type="EMBL" id="SFT73873.1"/>
    </source>
</evidence>
<proteinExistence type="predicted"/>
<dbReference type="RefSeq" id="WP_089849454.1">
    <property type="nucleotide sequence ID" value="NZ_FPAQ01000017.1"/>
</dbReference>
<gene>
    <name evidence="1" type="ORF">SAMN04487956_11754</name>
</gene>
<dbReference type="InterPro" id="IPR053738">
    <property type="entry name" value="Lambda_capsid_assembly"/>
</dbReference>
<dbReference type="Gene3D" id="3.90.1690.10">
    <property type="entry name" value="phage-related protein like domain"/>
    <property type="match status" value="1"/>
</dbReference>
<sequence length="312" mass="34775">MVMNNQQVRVIDPILSNVAQGYRHPERVGFALFPRVPVKQRGGQVIEFGRDSFKRYKTRRAPGANTKRVQFGYEGKPFSLVQDALEGQVPWEHMQDANQVPGIDLGTQATNETMNIMSLSLEIEQAELATNPANYGVNNKITLSGTDQWTDGTSDPAKQIREYREAVRSIIGVRPNTLEIPAAGFNALCEHPKILERFKCTSSDSITAEMLARLFNLRRIVIGEAVYMNEGSDTMVDAWGNAAVLAYVPEQVSSRAEPSFGYTYTLEGHPIVEEPYNERNAKSWIYPVTYERAPVLSGIESGFLIQDVAAQS</sequence>
<organism evidence="1 2">
    <name type="scientific">Halomonas saccharevitans</name>
    <dbReference type="NCBI Taxonomy" id="416872"/>
    <lineage>
        <taxon>Bacteria</taxon>
        <taxon>Pseudomonadati</taxon>
        <taxon>Pseudomonadota</taxon>
        <taxon>Gammaproteobacteria</taxon>
        <taxon>Oceanospirillales</taxon>
        <taxon>Halomonadaceae</taxon>
        <taxon>Halomonas</taxon>
    </lineage>
</organism>